<keyword evidence="3" id="KW-0411">Iron-sulfur</keyword>
<dbReference type="NCBIfam" id="NF038196">
    <property type="entry name" value="ferrodoxin_EFR1"/>
    <property type="match status" value="1"/>
</dbReference>
<proteinExistence type="predicted"/>
<evidence type="ECO:0000256" key="1">
    <source>
        <dbReference type="ARBA" id="ARBA00022723"/>
    </source>
</evidence>
<dbReference type="PROSITE" id="PS51379">
    <property type="entry name" value="4FE4S_FER_2"/>
    <property type="match status" value="2"/>
</dbReference>
<dbReference type="InterPro" id="IPR026816">
    <property type="entry name" value="Flavodoxin_dom"/>
</dbReference>
<keyword evidence="1" id="KW-0479">Metal-binding</keyword>
<dbReference type="InterPro" id="IPR029039">
    <property type="entry name" value="Flavoprotein-like_sf"/>
</dbReference>
<dbReference type="EMBL" id="DVOB01000086">
    <property type="protein sequence ID" value="HIU95842.1"/>
    <property type="molecule type" value="Genomic_DNA"/>
</dbReference>
<dbReference type="Pfam" id="PF12724">
    <property type="entry name" value="Flavodoxin_5"/>
    <property type="match status" value="1"/>
</dbReference>
<dbReference type="Pfam" id="PF13187">
    <property type="entry name" value="Fer4_9"/>
    <property type="match status" value="1"/>
</dbReference>
<dbReference type="PROSITE" id="PS00198">
    <property type="entry name" value="4FE4S_FER_1"/>
    <property type="match status" value="2"/>
</dbReference>
<dbReference type="InterPro" id="IPR017900">
    <property type="entry name" value="4Fe4S_Fe_S_CS"/>
</dbReference>
<dbReference type="InterPro" id="IPR047964">
    <property type="entry name" value="EFR1-like"/>
</dbReference>
<accession>A0A9D1N6X4</accession>
<dbReference type="InterPro" id="IPR017896">
    <property type="entry name" value="4Fe4S_Fe-S-bd"/>
</dbReference>
<name>A0A9D1N6X4_9FIRM</name>
<dbReference type="GO" id="GO:0046872">
    <property type="term" value="F:metal ion binding"/>
    <property type="evidence" value="ECO:0007669"/>
    <property type="project" value="UniProtKB-KW"/>
</dbReference>
<feature type="domain" description="4Fe-4S ferredoxin-type" evidence="4">
    <location>
        <begin position="218"/>
        <end position="241"/>
    </location>
</feature>
<dbReference type="Proteomes" id="UP000824130">
    <property type="component" value="Unassembled WGS sequence"/>
</dbReference>
<evidence type="ECO:0000313" key="6">
    <source>
        <dbReference type="Proteomes" id="UP000824130"/>
    </source>
</evidence>
<evidence type="ECO:0000259" key="4">
    <source>
        <dbReference type="PROSITE" id="PS51379"/>
    </source>
</evidence>
<evidence type="ECO:0000256" key="3">
    <source>
        <dbReference type="ARBA" id="ARBA00023014"/>
    </source>
</evidence>
<evidence type="ECO:0000256" key="2">
    <source>
        <dbReference type="ARBA" id="ARBA00023004"/>
    </source>
</evidence>
<organism evidence="5 6">
    <name type="scientific">Candidatus Allocopromorpha excrementipullorum</name>
    <dbReference type="NCBI Taxonomy" id="2840743"/>
    <lineage>
        <taxon>Bacteria</taxon>
        <taxon>Bacillati</taxon>
        <taxon>Bacillota</taxon>
        <taxon>Clostridia</taxon>
        <taxon>Eubacteriales</taxon>
        <taxon>Eubacteriaceae</taxon>
        <taxon>Eubacteriaceae incertae sedis</taxon>
        <taxon>Candidatus Allocopromorpha</taxon>
    </lineage>
</organism>
<gene>
    <name evidence="5" type="ORF">IAD25_03925</name>
</gene>
<protein>
    <submittedName>
        <fullName evidence="5">EFR1 family ferrodoxin</fullName>
    </submittedName>
</protein>
<evidence type="ECO:0000313" key="5">
    <source>
        <dbReference type="EMBL" id="HIU95842.1"/>
    </source>
</evidence>
<dbReference type="AlphaFoldDB" id="A0A9D1N6X4"/>
<dbReference type="Gene3D" id="3.30.70.20">
    <property type="match status" value="1"/>
</dbReference>
<keyword evidence="2" id="KW-0408">Iron</keyword>
<dbReference type="GO" id="GO:0051536">
    <property type="term" value="F:iron-sulfur cluster binding"/>
    <property type="evidence" value="ECO:0007669"/>
    <property type="project" value="UniProtKB-KW"/>
</dbReference>
<sequence length="264" mass="29917">MIFYFSGTGNSQLIAKRIAKRTGRELCRINDFLKRGEKLTIPDSISKLEDIVFVMPVYGWRIPRAVEELIRRSALEEGTGVYFVLTCGSDMGNSQRYAEKLCADMKLKYKGCAELVMPENYIAMFDAPEEAEARRIIELALPQADRLAGYIERQEDFPEKRAGLMDRIKSTLINPLFYKFSVKDRKFNADDRCTGCGRCAAECPVNDILMNEGKPVWQGRCIHCMACITGCPEEAIEYGTISLGKPRYRCPDMSRTEEKGNGEV</sequence>
<dbReference type="Gene3D" id="3.40.50.360">
    <property type="match status" value="1"/>
</dbReference>
<comment type="caution">
    <text evidence="5">The sequence shown here is derived from an EMBL/GenBank/DDBJ whole genome shotgun (WGS) entry which is preliminary data.</text>
</comment>
<reference evidence="5" key="1">
    <citation type="submission" date="2020-10" db="EMBL/GenBank/DDBJ databases">
        <authorList>
            <person name="Gilroy R."/>
        </authorList>
    </citation>
    <scope>NUCLEOTIDE SEQUENCE</scope>
    <source>
        <strain evidence="5">ChiSjej4B22-8349</strain>
    </source>
</reference>
<dbReference type="SUPFAM" id="SSF52218">
    <property type="entry name" value="Flavoproteins"/>
    <property type="match status" value="1"/>
</dbReference>
<reference evidence="5" key="2">
    <citation type="journal article" date="2021" name="PeerJ">
        <title>Extensive microbial diversity within the chicken gut microbiome revealed by metagenomics and culture.</title>
        <authorList>
            <person name="Gilroy R."/>
            <person name="Ravi A."/>
            <person name="Getino M."/>
            <person name="Pursley I."/>
            <person name="Horton D.L."/>
            <person name="Alikhan N.F."/>
            <person name="Baker D."/>
            <person name="Gharbi K."/>
            <person name="Hall N."/>
            <person name="Watson M."/>
            <person name="Adriaenssens E.M."/>
            <person name="Foster-Nyarko E."/>
            <person name="Jarju S."/>
            <person name="Secka A."/>
            <person name="Antonio M."/>
            <person name="Oren A."/>
            <person name="Chaudhuri R.R."/>
            <person name="La Ragione R."/>
            <person name="Hildebrand F."/>
            <person name="Pallen M.J."/>
        </authorList>
    </citation>
    <scope>NUCLEOTIDE SEQUENCE</scope>
    <source>
        <strain evidence="5">ChiSjej4B22-8349</strain>
    </source>
</reference>
<feature type="domain" description="4Fe-4S ferredoxin-type" evidence="4">
    <location>
        <begin position="183"/>
        <end position="213"/>
    </location>
</feature>
<dbReference type="SUPFAM" id="SSF54862">
    <property type="entry name" value="4Fe-4S ferredoxins"/>
    <property type="match status" value="1"/>
</dbReference>